<dbReference type="Gene3D" id="1.20.120.1760">
    <property type="match status" value="1"/>
</dbReference>
<dbReference type="Pfam" id="PF01066">
    <property type="entry name" value="CDP-OH_P_transf"/>
    <property type="match status" value="1"/>
</dbReference>
<organism evidence="1 2">
    <name type="scientific">Bradyrhizobium elkanii</name>
    <dbReference type="NCBI Taxonomy" id="29448"/>
    <lineage>
        <taxon>Bacteria</taxon>
        <taxon>Pseudomonadati</taxon>
        <taxon>Pseudomonadota</taxon>
        <taxon>Alphaproteobacteria</taxon>
        <taxon>Hyphomicrobiales</taxon>
        <taxon>Nitrobacteraceae</taxon>
        <taxon>Bradyrhizobium</taxon>
    </lineage>
</organism>
<evidence type="ECO:0000313" key="1">
    <source>
        <dbReference type="EMBL" id="MEY9314670.1"/>
    </source>
</evidence>
<dbReference type="InterPro" id="IPR000462">
    <property type="entry name" value="CDP-OH_P_trans"/>
</dbReference>
<reference evidence="1 2" key="1">
    <citation type="submission" date="2024-07" db="EMBL/GenBank/DDBJ databases">
        <title>Genomic Encyclopedia of Type Strains, Phase V (KMG-V): Genome sequencing to study the core and pangenomes of soil and plant-associated prokaryotes.</title>
        <authorList>
            <person name="Whitman W."/>
        </authorList>
    </citation>
    <scope>NUCLEOTIDE SEQUENCE [LARGE SCALE GENOMIC DNA]</scope>
    <source>
        <strain evidence="1 2">USDA 415</strain>
    </source>
</reference>
<name>A0ABV4EV15_BRAEL</name>
<evidence type="ECO:0000313" key="2">
    <source>
        <dbReference type="Proteomes" id="UP001565471"/>
    </source>
</evidence>
<dbReference type="EMBL" id="JBGBZA010000002">
    <property type="protein sequence ID" value="MEY9314670.1"/>
    <property type="molecule type" value="Genomic_DNA"/>
</dbReference>
<dbReference type="Proteomes" id="UP001565471">
    <property type="component" value="Unassembled WGS sequence"/>
</dbReference>
<accession>A0ABV4EV15</accession>
<protein>
    <recommendedName>
        <fullName evidence="3">CDP-alcohol phosphatidyltransferase family protein</fullName>
    </recommendedName>
</protein>
<gene>
    <name evidence="1" type="ORF">ABIF29_001469</name>
</gene>
<dbReference type="InterPro" id="IPR043130">
    <property type="entry name" value="CDP-OH_PTrfase_TM_dom"/>
</dbReference>
<keyword evidence="2" id="KW-1185">Reference proteome</keyword>
<sequence length="286" mass="31282">MLGYLADYANAITACSYLFAIMGVFLTLNGKAELGTAAMLWTWFLDHWDGHIARKTRHLRSPGMAEFGKKLRWFWRFYPWGLVPGGGHHSGGGWLCDFIGCEPRACHVGCNPAELFRERRLNSRRKIHRNSGVIWYAVAGRAVAASTAHLDRNVRDNSGSRFHRACFPLRLHLCAGSCYTGSGNSSCNDRSDCAVVSPDGGRMIDHATSCPSGKGGSLHAEFSSGYLGTILRLVRYPRSCHRGIHPGGRQIAVSRFPRLSHSKANGSRAACRAVFHVSAGAPLPQG</sequence>
<evidence type="ECO:0008006" key="3">
    <source>
        <dbReference type="Google" id="ProtNLM"/>
    </source>
</evidence>
<proteinExistence type="predicted"/>
<comment type="caution">
    <text evidence="1">The sequence shown here is derived from an EMBL/GenBank/DDBJ whole genome shotgun (WGS) entry which is preliminary data.</text>
</comment>